<keyword evidence="2 5" id="KW-0812">Transmembrane</keyword>
<comment type="subcellular location">
    <subcellularLocation>
        <location evidence="1">Membrane</location>
        <topology evidence="1">Multi-pass membrane protein</topology>
    </subcellularLocation>
</comment>
<feature type="transmembrane region" description="Helical" evidence="5">
    <location>
        <begin position="368"/>
        <end position="385"/>
    </location>
</feature>
<dbReference type="GO" id="GO:0005886">
    <property type="term" value="C:plasma membrane"/>
    <property type="evidence" value="ECO:0007669"/>
    <property type="project" value="TreeGrafter"/>
</dbReference>
<keyword evidence="8" id="KW-1185">Reference proteome</keyword>
<dbReference type="Pfam" id="PF07690">
    <property type="entry name" value="MFS_1"/>
    <property type="match status" value="1"/>
</dbReference>
<feature type="transmembrane region" description="Helical" evidence="5">
    <location>
        <begin position="94"/>
        <end position="111"/>
    </location>
</feature>
<feature type="transmembrane region" description="Helical" evidence="5">
    <location>
        <begin position="227"/>
        <end position="252"/>
    </location>
</feature>
<evidence type="ECO:0000256" key="4">
    <source>
        <dbReference type="ARBA" id="ARBA00023136"/>
    </source>
</evidence>
<dbReference type="InterPro" id="IPR011701">
    <property type="entry name" value="MFS"/>
</dbReference>
<dbReference type="InterPro" id="IPR020846">
    <property type="entry name" value="MFS_dom"/>
</dbReference>
<evidence type="ECO:0000313" key="8">
    <source>
        <dbReference type="Proteomes" id="UP001174936"/>
    </source>
</evidence>
<name>A0AA39YIV7_9PEZI</name>
<dbReference type="GO" id="GO:0015343">
    <property type="term" value="F:siderophore-iron transmembrane transporter activity"/>
    <property type="evidence" value="ECO:0007669"/>
    <property type="project" value="TreeGrafter"/>
</dbReference>
<dbReference type="Proteomes" id="UP001174936">
    <property type="component" value="Unassembled WGS sequence"/>
</dbReference>
<feature type="transmembrane region" description="Helical" evidence="5">
    <location>
        <begin position="294"/>
        <end position="311"/>
    </location>
</feature>
<feature type="transmembrane region" description="Helical" evidence="5">
    <location>
        <begin position="508"/>
        <end position="531"/>
    </location>
</feature>
<evidence type="ECO:0000256" key="2">
    <source>
        <dbReference type="ARBA" id="ARBA00022692"/>
    </source>
</evidence>
<keyword evidence="3 5" id="KW-1133">Transmembrane helix</keyword>
<gene>
    <name evidence="7" type="ORF">B0T16DRAFT_105251</name>
</gene>
<reference evidence="7" key="1">
    <citation type="submission" date="2023-06" db="EMBL/GenBank/DDBJ databases">
        <title>Genome-scale phylogeny and comparative genomics of the fungal order Sordariales.</title>
        <authorList>
            <consortium name="Lawrence Berkeley National Laboratory"/>
            <person name="Hensen N."/>
            <person name="Bonometti L."/>
            <person name="Westerberg I."/>
            <person name="Brannstrom I.O."/>
            <person name="Guillou S."/>
            <person name="Cros-Aarteil S."/>
            <person name="Calhoun S."/>
            <person name="Haridas S."/>
            <person name="Kuo A."/>
            <person name="Mondo S."/>
            <person name="Pangilinan J."/>
            <person name="Riley R."/>
            <person name="Labutti K."/>
            <person name="Andreopoulos B."/>
            <person name="Lipzen A."/>
            <person name="Chen C."/>
            <person name="Yanf M."/>
            <person name="Daum C."/>
            <person name="Ng V."/>
            <person name="Clum A."/>
            <person name="Steindorff A."/>
            <person name="Ohm R."/>
            <person name="Martin F."/>
            <person name="Silar P."/>
            <person name="Natvig D."/>
            <person name="Lalanne C."/>
            <person name="Gautier V."/>
            <person name="Ament-Velasquez S.L."/>
            <person name="Kruys A."/>
            <person name="Hutchinson M.I."/>
            <person name="Powell A.J."/>
            <person name="Barry K."/>
            <person name="Miller A.N."/>
            <person name="Grigoriev I.V."/>
            <person name="Debuchy R."/>
            <person name="Gladieux P."/>
            <person name="Thoren M.H."/>
            <person name="Johannesson H."/>
        </authorList>
    </citation>
    <scope>NUCLEOTIDE SEQUENCE</scope>
    <source>
        <strain evidence="7">SMH2532-1</strain>
    </source>
</reference>
<feature type="transmembrane region" description="Helical" evidence="5">
    <location>
        <begin position="184"/>
        <end position="207"/>
    </location>
</feature>
<evidence type="ECO:0000256" key="1">
    <source>
        <dbReference type="ARBA" id="ARBA00004141"/>
    </source>
</evidence>
<sequence>MSEDNADAGQRGVSLMDASQQAWGKRGRYLAILGLSLLMITFELDNTTVNTFNNYSLSEFGALSALGSLYAAGLIFFAVVKLPLAKLSDVIGRGYTLAIAVSFYTIPYVLMSTATGAPMYFIGKVLSKIGQSGTNVMTTVIISDITNPRQRGLAIGLSYLPFLGTPWVSGLIVESFVKGSGWRWGVGLFAIAMPIGSCLLIGTLIHYQRKAKQLGFVSSGKATIRSFCSAVDMGGIALFAVGFTMLLLPMSIAGSLPDGWRTPWVPALIVVGFIVLLGLLAYEKSVATNPLLPASYFKNLTIVLSMLIMAVDDLGHTATHTYLYAWGTISYNMSPRDATYFSFTNGVTQCFAGIIAGWIMYRTGYYKWLTAGGAVVRLIGYGLMFRLRGHQNSIAELFIQQFIQGIGSGIIHATLLVPPQIVVPRAQIAQILSLTLSVAFLGKSVGFAIAGGIYTNTMRPALWHYLGDNATQKLVENLYNSITKGVPAWGTAQRDAISLAYTEVTKSFSYVGVGTSVLAIVMCCFLPNLLLPDGNVTVTGHVIAMGEPEETHELPEKK</sequence>
<dbReference type="Gene3D" id="1.20.1250.20">
    <property type="entry name" value="MFS general substrate transporter like domains"/>
    <property type="match status" value="2"/>
</dbReference>
<feature type="transmembrane region" description="Helical" evidence="5">
    <location>
        <begin position="264"/>
        <end position="282"/>
    </location>
</feature>
<dbReference type="PANTHER" id="PTHR23501:SF200">
    <property type="entry name" value="TRANSPORTER, PUTATIVE (AFU_ORTHOLOGUE AFUA_3G01360)-RELATED"/>
    <property type="match status" value="1"/>
</dbReference>
<comment type="caution">
    <text evidence="7">The sequence shown here is derived from an EMBL/GenBank/DDBJ whole genome shotgun (WGS) entry which is preliminary data.</text>
</comment>
<proteinExistence type="predicted"/>
<dbReference type="PROSITE" id="PS50850">
    <property type="entry name" value="MFS"/>
    <property type="match status" value="1"/>
</dbReference>
<evidence type="ECO:0000313" key="7">
    <source>
        <dbReference type="EMBL" id="KAK0652765.1"/>
    </source>
</evidence>
<evidence type="ECO:0000259" key="6">
    <source>
        <dbReference type="PROSITE" id="PS50850"/>
    </source>
</evidence>
<dbReference type="EMBL" id="JAULSV010000002">
    <property type="protein sequence ID" value="KAK0652765.1"/>
    <property type="molecule type" value="Genomic_DNA"/>
</dbReference>
<evidence type="ECO:0000256" key="5">
    <source>
        <dbReference type="SAM" id="Phobius"/>
    </source>
</evidence>
<evidence type="ECO:0000256" key="3">
    <source>
        <dbReference type="ARBA" id="ARBA00022989"/>
    </source>
</evidence>
<dbReference type="InterPro" id="IPR036259">
    <property type="entry name" value="MFS_trans_sf"/>
</dbReference>
<organism evidence="7 8">
    <name type="scientific">Cercophora newfieldiana</name>
    <dbReference type="NCBI Taxonomy" id="92897"/>
    <lineage>
        <taxon>Eukaryota</taxon>
        <taxon>Fungi</taxon>
        <taxon>Dikarya</taxon>
        <taxon>Ascomycota</taxon>
        <taxon>Pezizomycotina</taxon>
        <taxon>Sordariomycetes</taxon>
        <taxon>Sordariomycetidae</taxon>
        <taxon>Sordariales</taxon>
        <taxon>Lasiosphaeriaceae</taxon>
        <taxon>Cercophora</taxon>
    </lineage>
</organism>
<feature type="transmembrane region" description="Helical" evidence="5">
    <location>
        <begin position="397"/>
        <end position="417"/>
    </location>
</feature>
<dbReference type="PANTHER" id="PTHR23501">
    <property type="entry name" value="MAJOR FACILITATOR SUPERFAMILY"/>
    <property type="match status" value="1"/>
</dbReference>
<feature type="transmembrane region" description="Helical" evidence="5">
    <location>
        <begin position="62"/>
        <end position="82"/>
    </location>
</feature>
<dbReference type="SUPFAM" id="SSF103473">
    <property type="entry name" value="MFS general substrate transporter"/>
    <property type="match status" value="2"/>
</dbReference>
<protein>
    <submittedName>
        <fullName evidence="7">Transporter</fullName>
    </submittedName>
</protein>
<accession>A0AA39YIV7</accession>
<feature type="domain" description="Major facilitator superfamily (MFS) profile" evidence="6">
    <location>
        <begin position="31"/>
        <end position="530"/>
    </location>
</feature>
<feature type="transmembrane region" description="Helical" evidence="5">
    <location>
        <begin position="429"/>
        <end position="454"/>
    </location>
</feature>
<dbReference type="AlphaFoldDB" id="A0AA39YIV7"/>
<keyword evidence="4 5" id="KW-0472">Membrane</keyword>
<feature type="transmembrane region" description="Helical" evidence="5">
    <location>
        <begin position="340"/>
        <end position="361"/>
    </location>
</feature>